<dbReference type="EMBL" id="JAKGSG010000064">
    <property type="protein sequence ID" value="MCF4123581.1"/>
    <property type="molecule type" value="Genomic_DNA"/>
</dbReference>
<evidence type="ECO:0008006" key="4">
    <source>
        <dbReference type="Google" id="ProtNLM"/>
    </source>
</evidence>
<accession>A0AA41QIC9</accession>
<dbReference type="Proteomes" id="UP001165405">
    <property type="component" value="Unassembled WGS sequence"/>
</dbReference>
<feature type="chain" id="PRO_5041240460" description="Secreted protein" evidence="1">
    <location>
        <begin position="21"/>
        <end position="168"/>
    </location>
</feature>
<comment type="caution">
    <text evidence="2">The sequence shown here is derived from an EMBL/GenBank/DDBJ whole genome shotgun (WGS) entry which is preliminary data.</text>
</comment>
<evidence type="ECO:0000313" key="2">
    <source>
        <dbReference type="EMBL" id="MCF4123581.1"/>
    </source>
</evidence>
<protein>
    <recommendedName>
        <fullName evidence="4">Secreted protein</fullName>
    </recommendedName>
</protein>
<dbReference type="PROSITE" id="PS51257">
    <property type="entry name" value="PROKAR_LIPOPROTEIN"/>
    <property type="match status" value="1"/>
</dbReference>
<keyword evidence="3" id="KW-1185">Reference proteome</keyword>
<proteinExistence type="predicted"/>
<feature type="signal peptide" evidence="1">
    <location>
        <begin position="1"/>
        <end position="20"/>
    </location>
</feature>
<evidence type="ECO:0000313" key="3">
    <source>
        <dbReference type="Proteomes" id="UP001165405"/>
    </source>
</evidence>
<gene>
    <name evidence="2" type="ORF">L1785_21665</name>
</gene>
<keyword evidence="1" id="KW-0732">Signal</keyword>
<reference evidence="2" key="1">
    <citation type="submission" date="2022-01" db="EMBL/GenBank/DDBJ databases">
        <title>Antribacter sp. nov., isolated from Guizhou of China.</title>
        <authorList>
            <person name="Chengliang C."/>
            <person name="Ya Z."/>
        </authorList>
    </citation>
    <scope>NUCLEOTIDE SEQUENCE</scope>
    <source>
        <strain evidence="2">KLBMP 9083</strain>
    </source>
</reference>
<name>A0AA41QIC9_9MICO</name>
<dbReference type="RefSeq" id="WP_236091333.1">
    <property type="nucleotide sequence ID" value="NZ_JAKGSG010000064.1"/>
</dbReference>
<organism evidence="2 3">
    <name type="scientific">Antribacter soli</name>
    <dbReference type="NCBI Taxonomy" id="2910976"/>
    <lineage>
        <taxon>Bacteria</taxon>
        <taxon>Bacillati</taxon>
        <taxon>Actinomycetota</taxon>
        <taxon>Actinomycetes</taxon>
        <taxon>Micrococcales</taxon>
        <taxon>Promicromonosporaceae</taxon>
        <taxon>Antribacter</taxon>
    </lineage>
</organism>
<sequence>MRFTIASMMLRRAAFVTAVAAGCGLGLSACTAPSSHGTLGILRADDGGLHAIVQMCSFHINGVTVRDVDGPDEYFNRVTLDNAVTDLDRVPLPLDLEETSAASQASYEVFAWSEDSSANVEGLQFTAADLETLEVGEVLTGVFRDEAWILDRQPEDEFVDLVKESCAE</sequence>
<dbReference type="AlphaFoldDB" id="A0AA41QIC9"/>
<evidence type="ECO:0000256" key="1">
    <source>
        <dbReference type="SAM" id="SignalP"/>
    </source>
</evidence>